<dbReference type="GO" id="GO:0000175">
    <property type="term" value="F:3'-5'-RNA exonuclease activity"/>
    <property type="evidence" value="ECO:0007669"/>
    <property type="project" value="TreeGrafter"/>
</dbReference>
<dbReference type="Gene3D" id="3.60.10.10">
    <property type="entry name" value="Endonuclease/exonuclease/phosphatase"/>
    <property type="match status" value="1"/>
</dbReference>
<dbReference type="AlphaFoldDB" id="A0A8T0AQZ3"/>
<comment type="caution">
    <text evidence="2">The sequence shown here is derived from an EMBL/GenBank/DDBJ whole genome shotgun (WGS) entry which is preliminary data.</text>
</comment>
<dbReference type="OrthoDB" id="10253982at2759"/>
<dbReference type="GO" id="GO:0003730">
    <property type="term" value="F:mRNA 3'-UTR binding"/>
    <property type="evidence" value="ECO:0007669"/>
    <property type="project" value="TreeGrafter"/>
</dbReference>
<protein>
    <recommendedName>
        <fullName evidence="1">Endonuclease/exonuclease/phosphatase domain-containing protein</fullName>
    </recommendedName>
</protein>
<organism evidence="2 3">
    <name type="scientific">Silurus meridionalis</name>
    <name type="common">Southern catfish</name>
    <name type="synonym">Silurus soldatovi meridionalis</name>
    <dbReference type="NCBI Taxonomy" id="175797"/>
    <lineage>
        <taxon>Eukaryota</taxon>
        <taxon>Metazoa</taxon>
        <taxon>Chordata</taxon>
        <taxon>Craniata</taxon>
        <taxon>Vertebrata</taxon>
        <taxon>Euteleostomi</taxon>
        <taxon>Actinopterygii</taxon>
        <taxon>Neopterygii</taxon>
        <taxon>Teleostei</taxon>
        <taxon>Ostariophysi</taxon>
        <taxon>Siluriformes</taxon>
        <taxon>Siluridae</taxon>
        <taxon>Silurus</taxon>
    </lineage>
</organism>
<feature type="domain" description="Endonuclease/exonuclease/phosphatase" evidence="1">
    <location>
        <begin position="157"/>
        <end position="470"/>
    </location>
</feature>
<accession>A0A8T0AQZ3</accession>
<dbReference type="Proteomes" id="UP000606274">
    <property type="component" value="Unassembled WGS sequence"/>
</dbReference>
<dbReference type="EMBL" id="JABFDY010000018">
    <property type="protein sequence ID" value="KAF7694325.1"/>
    <property type="molecule type" value="Genomic_DNA"/>
</dbReference>
<evidence type="ECO:0000313" key="2">
    <source>
        <dbReference type="EMBL" id="KAF7694325.1"/>
    </source>
</evidence>
<name>A0A8T0AQZ3_SILME</name>
<keyword evidence="3" id="KW-1185">Reference proteome</keyword>
<dbReference type="Pfam" id="PF03372">
    <property type="entry name" value="Exo_endo_phos"/>
    <property type="match status" value="1"/>
</dbReference>
<dbReference type="InterPro" id="IPR036691">
    <property type="entry name" value="Endo/exonu/phosph_ase_sf"/>
</dbReference>
<reference evidence="2" key="1">
    <citation type="submission" date="2020-08" db="EMBL/GenBank/DDBJ databases">
        <title>Chromosome-level assembly of Southern catfish (Silurus meridionalis) provides insights into visual adaptation to the nocturnal and benthic lifestyles.</title>
        <authorList>
            <person name="Zhang Y."/>
            <person name="Wang D."/>
            <person name="Peng Z."/>
        </authorList>
    </citation>
    <scope>NUCLEOTIDE SEQUENCE</scope>
    <source>
        <strain evidence="2">SWU-2019-XX</strain>
        <tissue evidence="2">Muscle</tissue>
    </source>
</reference>
<evidence type="ECO:0000259" key="1">
    <source>
        <dbReference type="Pfam" id="PF03372"/>
    </source>
</evidence>
<dbReference type="InterPro" id="IPR005135">
    <property type="entry name" value="Endo/exonuclease/phosphatase"/>
</dbReference>
<gene>
    <name evidence="2" type="ORF">HF521_008078</name>
</gene>
<dbReference type="InterPro" id="IPR050410">
    <property type="entry name" value="CCR4/nocturin_mRNA_transcr"/>
</dbReference>
<dbReference type="PANTHER" id="PTHR12121">
    <property type="entry name" value="CARBON CATABOLITE REPRESSOR PROTEIN 4"/>
    <property type="match status" value="1"/>
</dbReference>
<proteinExistence type="predicted"/>
<sequence length="524" mass="59426">MFVRPLSAVGSAPSVASLWKHCSWCWRNPFPLITTRTILTSPRPFWSFIWSELQSRDRPRLFHLSPGLMKHPDLEPPVKRRKSSECERSGEGVQISPKRSAYRERRETAWLRNLTDVSGKLSSDGAQTKTDPVPELQRQWEELSESLSAEPFNFSVMSYNILSQELLLSNLYLYKHCNPHVLEWHHRFDNLLEELKRHAADIMCLQEVQEDHYQKQIKPSLEHLGYHCEYKRRTGRKLDGCMVAFKTSRFALSSAHPVEFFRHGIPILDRDNVGLIVMLKPMGASGSECNICVVTTHLLYNPRRGDIKLAQLALLMAEIGRVARQGDGTTCPILLCGDFNSVPTSPLYTFITDSRLEYAGMPIGKVSGQEESPRGHRVLTSPLLPSGLGISRLCQYESQTNVPTETGGKESGKQASNKDLKIPSLEHRLKLTSVYSHYLKESGRREITTCHSRTAITVDYIFYSPAQWDELGWKECSSAPQRGLQLLSRLALVGEAELREANGLPNQCHSSDHLPLIARFRLHS</sequence>
<dbReference type="PANTHER" id="PTHR12121:SF27">
    <property type="entry name" value="PROTEIN ANGEL HOMOLOG 2"/>
    <property type="match status" value="1"/>
</dbReference>
<dbReference type="GO" id="GO:0070935">
    <property type="term" value="P:3'-UTR-mediated mRNA stabilization"/>
    <property type="evidence" value="ECO:0007669"/>
    <property type="project" value="TreeGrafter"/>
</dbReference>
<dbReference type="SUPFAM" id="SSF56219">
    <property type="entry name" value="DNase I-like"/>
    <property type="match status" value="1"/>
</dbReference>
<evidence type="ECO:0000313" key="3">
    <source>
        <dbReference type="Proteomes" id="UP000606274"/>
    </source>
</evidence>